<reference evidence="1" key="1">
    <citation type="journal article" date="2023" name="Mol. Phylogenet. Evol.">
        <title>Genome-scale phylogeny and comparative genomics of the fungal order Sordariales.</title>
        <authorList>
            <person name="Hensen N."/>
            <person name="Bonometti L."/>
            <person name="Westerberg I."/>
            <person name="Brannstrom I.O."/>
            <person name="Guillou S."/>
            <person name="Cros-Aarteil S."/>
            <person name="Calhoun S."/>
            <person name="Haridas S."/>
            <person name="Kuo A."/>
            <person name="Mondo S."/>
            <person name="Pangilinan J."/>
            <person name="Riley R."/>
            <person name="LaButti K."/>
            <person name="Andreopoulos B."/>
            <person name="Lipzen A."/>
            <person name="Chen C."/>
            <person name="Yan M."/>
            <person name="Daum C."/>
            <person name="Ng V."/>
            <person name="Clum A."/>
            <person name="Steindorff A."/>
            <person name="Ohm R.A."/>
            <person name="Martin F."/>
            <person name="Silar P."/>
            <person name="Natvig D.O."/>
            <person name="Lalanne C."/>
            <person name="Gautier V."/>
            <person name="Ament-Velasquez S.L."/>
            <person name="Kruys A."/>
            <person name="Hutchinson M.I."/>
            <person name="Powell A.J."/>
            <person name="Barry K."/>
            <person name="Miller A.N."/>
            <person name="Grigoriev I.V."/>
            <person name="Debuchy R."/>
            <person name="Gladieux P."/>
            <person name="Hiltunen Thoren M."/>
            <person name="Johannesson H."/>
        </authorList>
    </citation>
    <scope>NUCLEOTIDE SEQUENCE</scope>
    <source>
        <strain evidence="1">CBS 359.72</strain>
    </source>
</reference>
<comment type="caution">
    <text evidence="1">The sequence shown here is derived from an EMBL/GenBank/DDBJ whole genome shotgun (WGS) entry which is preliminary data.</text>
</comment>
<name>A0AAN7HHM7_9PEZI</name>
<dbReference type="AlphaFoldDB" id="A0AAN7HHM7"/>
<proteinExistence type="predicted"/>
<evidence type="ECO:0000313" key="2">
    <source>
        <dbReference type="Proteomes" id="UP001303647"/>
    </source>
</evidence>
<protein>
    <submittedName>
        <fullName evidence="1">Uncharacterized protein</fullName>
    </submittedName>
</protein>
<organism evidence="1 2">
    <name type="scientific">Corynascus novoguineensis</name>
    <dbReference type="NCBI Taxonomy" id="1126955"/>
    <lineage>
        <taxon>Eukaryota</taxon>
        <taxon>Fungi</taxon>
        <taxon>Dikarya</taxon>
        <taxon>Ascomycota</taxon>
        <taxon>Pezizomycotina</taxon>
        <taxon>Sordariomycetes</taxon>
        <taxon>Sordariomycetidae</taxon>
        <taxon>Sordariales</taxon>
        <taxon>Chaetomiaceae</taxon>
        <taxon>Corynascus</taxon>
    </lineage>
</organism>
<sequence length="155" mass="16586">MRGSLCLQGAPAITDAAEKLSQVRGLIQKVRYQQSLQTPNVMAALEILGSVIDKLVDCTRRGNADSHTQLKNVMSEIDEAAKNLRQQFPGHFAVAEKNRAVKAFQANAAIGLKPSDERVITEARGNDAEGALQINAPIFGDPAFLAQVAGVFGSK</sequence>
<accession>A0AAN7HHM7</accession>
<evidence type="ECO:0000313" key="1">
    <source>
        <dbReference type="EMBL" id="KAK4250276.1"/>
    </source>
</evidence>
<keyword evidence="2" id="KW-1185">Reference proteome</keyword>
<dbReference type="Proteomes" id="UP001303647">
    <property type="component" value="Unassembled WGS sequence"/>
</dbReference>
<reference evidence="1" key="2">
    <citation type="submission" date="2023-05" db="EMBL/GenBank/DDBJ databases">
        <authorList>
            <consortium name="Lawrence Berkeley National Laboratory"/>
            <person name="Steindorff A."/>
            <person name="Hensen N."/>
            <person name="Bonometti L."/>
            <person name="Westerberg I."/>
            <person name="Brannstrom I.O."/>
            <person name="Guillou S."/>
            <person name="Cros-Aarteil S."/>
            <person name="Calhoun S."/>
            <person name="Haridas S."/>
            <person name="Kuo A."/>
            <person name="Mondo S."/>
            <person name="Pangilinan J."/>
            <person name="Riley R."/>
            <person name="Labutti K."/>
            <person name="Andreopoulos B."/>
            <person name="Lipzen A."/>
            <person name="Chen C."/>
            <person name="Yanf M."/>
            <person name="Daum C."/>
            <person name="Ng V."/>
            <person name="Clum A."/>
            <person name="Ohm R."/>
            <person name="Martin F."/>
            <person name="Silar P."/>
            <person name="Natvig D."/>
            <person name="Lalanne C."/>
            <person name="Gautier V."/>
            <person name="Ament-Velasquez S.L."/>
            <person name="Kruys A."/>
            <person name="Hutchinson M.I."/>
            <person name="Powell A.J."/>
            <person name="Barry K."/>
            <person name="Miller A.N."/>
            <person name="Grigoriev I.V."/>
            <person name="Debuchy R."/>
            <person name="Gladieux P."/>
            <person name="Thoren M.H."/>
            <person name="Johannesson H."/>
        </authorList>
    </citation>
    <scope>NUCLEOTIDE SEQUENCE</scope>
    <source>
        <strain evidence="1">CBS 359.72</strain>
    </source>
</reference>
<gene>
    <name evidence="1" type="ORF">C7999DRAFT_11901</name>
</gene>
<dbReference type="EMBL" id="MU857614">
    <property type="protein sequence ID" value="KAK4250276.1"/>
    <property type="molecule type" value="Genomic_DNA"/>
</dbReference>